<dbReference type="Gene3D" id="3.40.1710.10">
    <property type="entry name" value="abc type-2 transporter like domain"/>
    <property type="match status" value="1"/>
</dbReference>
<dbReference type="RefSeq" id="WP_095910701.1">
    <property type="nucleotide sequence ID" value="NZ_CAUSZE010000014.1"/>
</dbReference>
<name>A0A250FQI8_9FLAO</name>
<dbReference type="PANTHER" id="PTHR30294">
    <property type="entry name" value="MEMBRANE COMPONENT OF ABC TRANSPORTER YHHJ-RELATED"/>
    <property type="match status" value="1"/>
</dbReference>
<dbReference type="AlphaFoldDB" id="A0A250FQI8"/>
<dbReference type="PROSITE" id="PS51012">
    <property type="entry name" value="ABC_TM2"/>
    <property type="match status" value="1"/>
</dbReference>
<organism evidence="10 11">
    <name type="scientific">Capnocytophaga gingivalis</name>
    <dbReference type="NCBI Taxonomy" id="1017"/>
    <lineage>
        <taxon>Bacteria</taxon>
        <taxon>Pseudomonadati</taxon>
        <taxon>Bacteroidota</taxon>
        <taxon>Flavobacteriia</taxon>
        <taxon>Flavobacteriales</taxon>
        <taxon>Flavobacteriaceae</taxon>
        <taxon>Capnocytophaga</taxon>
    </lineage>
</organism>
<reference evidence="11" key="1">
    <citation type="submission" date="2017-06" db="EMBL/GenBank/DDBJ databases">
        <title>Capnocytophaga spp. assemblies.</title>
        <authorList>
            <person name="Gulvik C.A."/>
        </authorList>
    </citation>
    <scope>NUCLEOTIDE SEQUENCE [LARGE SCALE GENOMIC DNA]</scope>
    <source>
        <strain evidence="11">H1496</strain>
    </source>
</reference>
<evidence type="ECO:0000256" key="6">
    <source>
        <dbReference type="ARBA" id="ARBA00022989"/>
    </source>
</evidence>
<evidence type="ECO:0000313" key="10">
    <source>
        <dbReference type="EMBL" id="ATA87439.1"/>
    </source>
</evidence>
<evidence type="ECO:0000256" key="3">
    <source>
        <dbReference type="ARBA" id="ARBA00022448"/>
    </source>
</evidence>
<keyword evidence="3" id="KW-0813">Transport</keyword>
<dbReference type="Proteomes" id="UP000217250">
    <property type="component" value="Chromosome"/>
</dbReference>
<feature type="transmembrane region" description="Helical" evidence="8">
    <location>
        <begin position="266"/>
        <end position="293"/>
    </location>
</feature>
<keyword evidence="4" id="KW-1003">Cell membrane</keyword>
<dbReference type="GeneID" id="84808867"/>
<dbReference type="EMBL" id="CP022386">
    <property type="protein sequence ID" value="ATA87439.1"/>
    <property type="molecule type" value="Genomic_DNA"/>
</dbReference>
<evidence type="ECO:0000313" key="11">
    <source>
        <dbReference type="Proteomes" id="UP000217250"/>
    </source>
</evidence>
<keyword evidence="5 8" id="KW-0812">Transmembrane</keyword>
<sequence>MNKFFASIYKEILLISRDLGGLIILFVMPLVLVITVTLLQDGAFRNISQQQMRILLVDNDHGEVSQHIRMGIEGGHFFSVVTDAQIKGLDEQKAKQLVRQGEYIMAIVLPKHLSADLQAEVQESVDRILSAFMEEIHRQPLKEIDPKEVRLYFDPTLSLSYKEVIKTHIDKMMYQVENLFIYSAFEKELGEDKHLPFPTGRKMITFSEINPTEMTQLPNSVQHNVPAWALFAIFFITIPLSANIVREKTQGTHIRLLTSPLSYGELLMAKIGVFLLIGLLQFALMVLMGLYIFPLMGLPLLDISGRMLSLFLVATSATLAAIGLGVLLGTLCQTQEQSAPLGATLTVILAAIGGVWIPVFAMPSFMQTIARLSPMNWGLQAFYEVFLRAGSIASVLPRVGLLFLFFILCMVISIVYDKAKRNL</sequence>
<gene>
    <name evidence="10" type="ORF">CGC50_09905</name>
</gene>
<comment type="similarity">
    <text evidence="2">Belongs to the ABC-2 integral membrane protein family.</text>
</comment>
<dbReference type="GO" id="GO:0140359">
    <property type="term" value="F:ABC-type transporter activity"/>
    <property type="evidence" value="ECO:0007669"/>
    <property type="project" value="InterPro"/>
</dbReference>
<dbReference type="PANTHER" id="PTHR30294:SF38">
    <property type="entry name" value="TRANSPORT PERMEASE PROTEIN"/>
    <property type="match status" value="1"/>
</dbReference>
<feature type="transmembrane region" description="Helical" evidence="8">
    <location>
        <begin position="385"/>
        <end position="416"/>
    </location>
</feature>
<proteinExistence type="inferred from homology"/>
<dbReference type="Pfam" id="PF12698">
    <property type="entry name" value="ABC2_membrane_3"/>
    <property type="match status" value="1"/>
</dbReference>
<dbReference type="InterPro" id="IPR047817">
    <property type="entry name" value="ABC2_TM_bact-type"/>
</dbReference>
<evidence type="ECO:0000256" key="2">
    <source>
        <dbReference type="ARBA" id="ARBA00007783"/>
    </source>
</evidence>
<evidence type="ECO:0000256" key="7">
    <source>
        <dbReference type="ARBA" id="ARBA00023136"/>
    </source>
</evidence>
<evidence type="ECO:0000256" key="1">
    <source>
        <dbReference type="ARBA" id="ARBA00004651"/>
    </source>
</evidence>
<feature type="transmembrane region" description="Helical" evidence="8">
    <location>
        <begin position="225"/>
        <end position="245"/>
    </location>
</feature>
<feature type="transmembrane region" description="Helical" evidence="8">
    <location>
        <begin position="341"/>
        <end position="365"/>
    </location>
</feature>
<dbReference type="InterPro" id="IPR051449">
    <property type="entry name" value="ABC-2_transporter_component"/>
</dbReference>
<feature type="domain" description="ABC transmembrane type-2" evidence="9">
    <location>
        <begin position="189"/>
        <end position="420"/>
    </location>
</feature>
<feature type="transmembrane region" description="Helical" evidence="8">
    <location>
        <begin position="21"/>
        <end position="39"/>
    </location>
</feature>
<evidence type="ECO:0000256" key="4">
    <source>
        <dbReference type="ARBA" id="ARBA00022475"/>
    </source>
</evidence>
<feature type="transmembrane region" description="Helical" evidence="8">
    <location>
        <begin position="308"/>
        <end position="329"/>
    </location>
</feature>
<evidence type="ECO:0000256" key="5">
    <source>
        <dbReference type="ARBA" id="ARBA00022692"/>
    </source>
</evidence>
<evidence type="ECO:0000256" key="8">
    <source>
        <dbReference type="SAM" id="Phobius"/>
    </source>
</evidence>
<protein>
    <submittedName>
        <fullName evidence="10">ABC transporter</fullName>
    </submittedName>
</protein>
<evidence type="ECO:0000259" key="9">
    <source>
        <dbReference type="PROSITE" id="PS51012"/>
    </source>
</evidence>
<comment type="subcellular location">
    <subcellularLocation>
        <location evidence="1">Cell membrane</location>
        <topology evidence="1">Multi-pass membrane protein</topology>
    </subcellularLocation>
</comment>
<dbReference type="OrthoDB" id="266913at2"/>
<dbReference type="InterPro" id="IPR013525">
    <property type="entry name" value="ABC2_TM"/>
</dbReference>
<keyword evidence="6 8" id="KW-1133">Transmembrane helix</keyword>
<accession>A0A250FQI8</accession>
<dbReference type="KEGG" id="cgh:CGC50_09905"/>
<keyword evidence="7 8" id="KW-0472">Membrane</keyword>
<dbReference type="GO" id="GO:0005886">
    <property type="term" value="C:plasma membrane"/>
    <property type="evidence" value="ECO:0007669"/>
    <property type="project" value="UniProtKB-SubCell"/>
</dbReference>